<evidence type="ECO:0008006" key="3">
    <source>
        <dbReference type="Google" id="ProtNLM"/>
    </source>
</evidence>
<name>Q56X54_ARATH</name>
<evidence type="ECO:0000313" key="2">
    <source>
        <dbReference type="EMBL" id="BAD94030.1"/>
    </source>
</evidence>
<feature type="transmembrane region" description="Helical" evidence="1">
    <location>
        <begin position="27"/>
        <end position="46"/>
    </location>
</feature>
<proteinExistence type="evidence at transcript level"/>
<protein>
    <recommendedName>
        <fullName evidence="3">Transmembrane protein</fullName>
    </recommendedName>
</protein>
<reference evidence="2" key="1">
    <citation type="submission" date="2005-03" db="EMBL/GenBank/DDBJ databases">
        <title>Large-scale analysis of RIKEN Arabidopsis full-length (RAFL) cDNAs.</title>
        <authorList>
            <person name="Totoki Y."/>
            <person name="Seki M."/>
            <person name="Ishida J."/>
            <person name="Nakajima M."/>
            <person name="Enju A."/>
            <person name="Kamiya A."/>
            <person name="Narusaka M."/>
            <person name="Shin-i T."/>
            <person name="Nakagawa M."/>
            <person name="Sakamoto N."/>
            <person name="Oishi K."/>
            <person name="Kohara Y."/>
            <person name="Kobayashi M."/>
            <person name="Toyoda A."/>
            <person name="Sakaki Y."/>
            <person name="Sakurai T."/>
            <person name="Iida K."/>
            <person name="Akiyama K."/>
            <person name="Satou M."/>
            <person name="Toyoda T."/>
            <person name="Konagaya A."/>
            <person name="Carninci P."/>
            <person name="Kawai J."/>
            <person name="Hayashizaki Y."/>
            <person name="Shinozaki K."/>
        </authorList>
    </citation>
    <scope>NUCLEOTIDE SEQUENCE</scope>
</reference>
<evidence type="ECO:0000256" key="1">
    <source>
        <dbReference type="SAM" id="Phobius"/>
    </source>
</evidence>
<accession>Q56X54</accession>
<keyword evidence="1" id="KW-0472">Membrane</keyword>
<keyword evidence="1" id="KW-1133">Transmembrane helix</keyword>
<dbReference type="EMBL" id="AK221823">
    <property type="protein sequence ID" value="BAD94030.1"/>
    <property type="molecule type" value="mRNA"/>
</dbReference>
<dbReference type="AlphaFoldDB" id="Q56X54"/>
<sequence length="63" mass="7334">MNNAIVFCLFLSQFFMPFSGQSMFLPLVWFGCWLAFAPFTICFSFTPRSRRISLQFSFGSFPL</sequence>
<keyword evidence="1" id="KW-0812">Transmembrane</keyword>
<organism evidence="2">
    <name type="scientific">Arabidopsis thaliana</name>
    <name type="common">Mouse-ear cress</name>
    <dbReference type="NCBI Taxonomy" id="3702"/>
    <lineage>
        <taxon>Eukaryota</taxon>
        <taxon>Viridiplantae</taxon>
        <taxon>Streptophyta</taxon>
        <taxon>Embryophyta</taxon>
        <taxon>Tracheophyta</taxon>
        <taxon>Spermatophyta</taxon>
        <taxon>Magnoliopsida</taxon>
        <taxon>eudicotyledons</taxon>
        <taxon>Gunneridae</taxon>
        <taxon>Pentapetalae</taxon>
        <taxon>rosids</taxon>
        <taxon>malvids</taxon>
        <taxon>Brassicales</taxon>
        <taxon>Brassicaceae</taxon>
        <taxon>Camelineae</taxon>
        <taxon>Arabidopsis</taxon>
    </lineage>
</organism>